<keyword evidence="1" id="KW-0472">Membrane</keyword>
<organism evidence="2 3">
    <name type="scientific">Paramecium tetraurelia</name>
    <dbReference type="NCBI Taxonomy" id="5888"/>
    <lineage>
        <taxon>Eukaryota</taxon>
        <taxon>Sar</taxon>
        <taxon>Alveolata</taxon>
        <taxon>Ciliophora</taxon>
        <taxon>Intramacronucleata</taxon>
        <taxon>Oligohymenophorea</taxon>
        <taxon>Peniculida</taxon>
        <taxon>Parameciidae</taxon>
        <taxon>Paramecium</taxon>
    </lineage>
</organism>
<dbReference type="EMBL" id="CT868071">
    <property type="protein sequence ID" value="CAK69630.1"/>
    <property type="molecule type" value="Genomic_DNA"/>
</dbReference>
<dbReference type="Proteomes" id="UP000000600">
    <property type="component" value="Unassembled WGS sequence"/>
</dbReference>
<dbReference type="KEGG" id="ptm:GSPATT00038071001"/>
<keyword evidence="1" id="KW-1133">Transmembrane helix</keyword>
<gene>
    <name evidence="2" type="ORF">GSPATT00038071001</name>
</gene>
<feature type="transmembrane region" description="Helical" evidence="1">
    <location>
        <begin position="50"/>
        <end position="74"/>
    </location>
</feature>
<keyword evidence="1" id="KW-0812">Transmembrane</keyword>
<evidence type="ECO:0000313" key="2">
    <source>
        <dbReference type="EMBL" id="CAK69630.1"/>
    </source>
</evidence>
<dbReference type="AlphaFoldDB" id="A0CFR3"/>
<evidence type="ECO:0008006" key="4">
    <source>
        <dbReference type="Google" id="ProtNLM"/>
    </source>
</evidence>
<dbReference type="RefSeq" id="XP_001437027.1">
    <property type="nucleotide sequence ID" value="XM_001436990.1"/>
</dbReference>
<protein>
    <recommendedName>
        <fullName evidence="4">Transmembrane protein</fullName>
    </recommendedName>
</protein>
<dbReference type="HOGENOM" id="CLU_1672655_0_0_1"/>
<evidence type="ECO:0000256" key="1">
    <source>
        <dbReference type="SAM" id="Phobius"/>
    </source>
</evidence>
<dbReference type="GeneID" id="5022812"/>
<dbReference type="InParanoid" id="A0CFR3"/>
<proteinExistence type="predicted"/>
<evidence type="ECO:0000313" key="3">
    <source>
        <dbReference type="Proteomes" id="UP000000600"/>
    </source>
</evidence>
<sequence length="158" mass="18799">MSKIKLQIQNSCNIFYKNSSQVIQPYPFQSNCFDKLSNFSFGICISLKSFFTYNCLIILYGLYLFVRIALMIFLDQIAKDEFYFERQQFLPQQSILPLQFQSIIPIDYPLIMLILHSCHDLTEYIYHCMSLLLSKFILQIELSRGCLNFYLKQRTFTM</sequence>
<accession>A0CFR3</accession>
<reference evidence="2 3" key="1">
    <citation type="journal article" date="2006" name="Nature">
        <title>Global trends of whole-genome duplications revealed by the ciliate Paramecium tetraurelia.</title>
        <authorList>
            <consortium name="Genoscope"/>
            <person name="Aury J.-M."/>
            <person name="Jaillon O."/>
            <person name="Duret L."/>
            <person name="Noel B."/>
            <person name="Jubin C."/>
            <person name="Porcel B.M."/>
            <person name="Segurens B."/>
            <person name="Daubin V."/>
            <person name="Anthouard V."/>
            <person name="Aiach N."/>
            <person name="Arnaiz O."/>
            <person name="Billaut A."/>
            <person name="Beisson J."/>
            <person name="Blanc I."/>
            <person name="Bouhouche K."/>
            <person name="Camara F."/>
            <person name="Duharcourt S."/>
            <person name="Guigo R."/>
            <person name="Gogendeau D."/>
            <person name="Katinka M."/>
            <person name="Keller A.-M."/>
            <person name="Kissmehl R."/>
            <person name="Klotz C."/>
            <person name="Koll F."/>
            <person name="Le Moue A."/>
            <person name="Lepere C."/>
            <person name="Malinsky S."/>
            <person name="Nowacki M."/>
            <person name="Nowak J.K."/>
            <person name="Plattner H."/>
            <person name="Poulain J."/>
            <person name="Ruiz F."/>
            <person name="Serrano V."/>
            <person name="Zagulski M."/>
            <person name="Dessen P."/>
            <person name="Betermier M."/>
            <person name="Weissenbach J."/>
            <person name="Scarpelli C."/>
            <person name="Schachter V."/>
            <person name="Sperling L."/>
            <person name="Meyer E."/>
            <person name="Cohen J."/>
            <person name="Wincker P."/>
        </authorList>
    </citation>
    <scope>NUCLEOTIDE SEQUENCE [LARGE SCALE GENOMIC DNA]</scope>
    <source>
        <strain evidence="2 3">Stock d4-2</strain>
    </source>
</reference>
<keyword evidence="3" id="KW-1185">Reference proteome</keyword>
<name>A0CFR3_PARTE</name>